<dbReference type="PANTHER" id="PTHR44688:SF16">
    <property type="entry name" value="DNA-BINDING TRANSCRIPTIONAL ACTIVATOR DEVR_DOSR"/>
    <property type="match status" value="1"/>
</dbReference>
<dbReference type="SMART" id="SM00421">
    <property type="entry name" value="HTH_LUXR"/>
    <property type="match status" value="1"/>
</dbReference>
<dbReference type="GO" id="GO:0003677">
    <property type="term" value="F:DNA binding"/>
    <property type="evidence" value="ECO:0007669"/>
    <property type="project" value="UniProtKB-KW"/>
</dbReference>
<dbReference type="PANTHER" id="PTHR44688">
    <property type="entry name" value="DNA-BINDING TRANSCRIPTIONAL ACTIVATOR DEVR_DOSR"/>
    <property type="match status" value="1"/>
</dbReference>
<comment type="caution">
    <text evidence="5">The sequence shown here is derived from an EMBL/GenBank/DDBJ whole genome shotgun (WGS) entry which is preliminary data.</text>
</comment>
<dbReference type="SUPFAM" id="SSF46894">
    <property type="entry name" value="C-terminal effector domain of the bipartite response regulators"/>
    <property type="match status" value="1"/>
</dbReference>
<dbReference type="PROSITE" id="PS50043">
    <property type="entry name" value="HTH_LUXR_2"/>
    <property type="match status" value="1"/>
</dbReference>
<dbReference type="InterPro" id="IPR000792">
    <property type="entry name" value="Tscrpt_reg_LuxR_C"/>
</dbReference>
<dbReference type="GO" id="GO:0006355">
    <property type="term" value="P:regulation of DNA-templated transcription"/>
    <property type="evidence" value="ECO:0007669"/>
    <property type="project" value="InterPro"/>
</dbReference>
<dbReference type="CDD" id="cd06170">
    <property type="entry name" value="LuxR_C_like"/>
    <property type="match status" value="1"/>
</dbReference>
<reference evidence="5 6" key="1">
    <citation type="submission" date="2016-09" db="EMBL/GenBank/DDBJ databases">
        <title>Couchioplanes caeruleus draft genome sequence.</title>
        <authorList>
            <person name="Sheehan J."/>
            <person name="Caffrey P."/>
        </authorList>
    </citation>
    <scope>NUCLEOTIDE SEQUENCE [LARGE SCALE GENOMIC DNA]</scope>
    <source>
        <strain evidence="5 6">DSM 43634</strain>
    </source>
</reference>
<feature type="domain" description="HTH luxR-type" evidence="4">
    <location>
        <begin position="193"/>
        <end position="257"/>
    </location>
</feature>
<organism evidence="5 6">
    <name type="scientific">Couchioplanes caeruleus subsp. caeruleus</name>
    <dbReference type="NCBI Taxonomy" id="56427"/>
    <lineage>
        <taxon>Bacteria</taxon>
        <taxon>Bacillati</taxon>
        <taxon>Actinomycetota</taxon>
        <taxon>Actinomycetes</taxon>
        <taxon>Micromonosporales</taxon>
        <taxon>Micromonosporaceae</taxon>
        <taxon>Couchioplanes</taxon>
    </lineage>
</organism>
<keyword evidence="1" id="KW-0805">Transcription regulation</keyword>
<proteinExistence type="predicted"/>
<evidence type="ECO:0000313" key="5">
    <source>
        <dbReference type="EMBL" id="OJF15071.1"/>
    </source>
</evidence>
<dbReference type="Pfam" id="PF00196">
    <property type="entry name" value="GerE"/>
    <property type="match status" value="1"/>
</dbReference>
<evidence type="ECO:0000256" key="1">
    <source>
        <dbReference type="ARBA" id="ARBA00023015"/>
    </source>
</evidence>
<keyword evidence="2" id="KW-0238">DNA-binding</keyword>
<dbReference type="Gene3D" id="1.10.10.10">
    <property type="entry name" value="Winged helix-like DNA-binding domain superfamily/Winged helix DNA-binding domain"/>
    <property type="match status" value="1"/>
</dbReference>
<dbReference type="InterPro" id="IPR016032">
    <property type="entry name" value="Sig_transdc_resp-reg_C-effctor"/>
</dbReference>
<evidence type="ECO:0000256" key="2">
    <source>
        <dbReference type="ARBA" id="ARBA00023125"/>
    </source>
</evidence>
<dbReference type="EMBL" id="MEIA01000069">
    <property type="protein sequence ID" value="OJF15071.1"/>
    <property type="molecule type" value="Genomic_DNA"/>
</dbReference>
<protein>
    <recommendedName>
        <fullName evidence="4">HTH luxR-type domain-containing protein</fullName>
    </recommendedName>
</protein>
<dbReference type="RefSeq" id="WP_071803799.1">
    <property type="nucleotide sequence ID" value="NZ_MEIA01000069.1"/>
</dbReference>
<evidence type="ECO:0000313" key="6">
    <source>
        <dbReference type="Proteomes" id="UP000182486"/>
    </source>
</evidence>
<dbReference type="PRINTS" id="PR00038">
    <property type="entry name" value="HTHLUXR"/>
</dbReference>
<dbReference type="InterPro" id="IPR036388">
    <property type="entry name" value="WH-like_DNA-bd_sf"/>
</dbReference>
<dbReference type="Proteomes" id="UP000182486">
    <property type="component" value="Unassembled WGS sequence"/>
</dbReference>
<name>A0A1K0FQG4_9ACTN</name>
<accession>A0A1K0FQG4</accession>
<gene>
    <name evidence="5" type="ORF">BG844_06355</name>
</gene>
<evidence type="ECO:0000256" key="3">
    <source>
        <dbReference type="ARBA" id="ARBA00023163"/>
    </source>
</evidence>
<keyword evidence="6" id="KW-1185">Reference proteome</keyword>
<sequence length="257" mass="27782">MPAAAQACHVQALSMSGRLPAAAEAAERYYADAVMHGSPAGSTAGNYVALGEAWLLAMSGQVPAAVDLLRATAERFLAQGAVAVAVDALHLRSRLEPGAETASELRGFADLTDSPLFGWYADYAEAMAANHPGRLEQLSAVWEERHYLPLALEAAVRAAQLSGRAGRTTTRLSRRIEESRRSCDGFWPAWLDPHEQGPTLTQRERQVCRLAVDGLGNPEIAHRLVLSVRTVENHQQRGYQKLGIRGRQELASALPSP</sequence>
<keyword evidence="3" id="KW-0804">Transcription</keyword>
<evidence type="ECO:0000259" key="4">
    <source>
        <dbReference type="PROSITE" id="PS50043"/>
    </source>
</evidence>
<dbReference type="AlphaFoldDB" id="A0A1K0FQG4"/>